<feature type="compositionally biased region" description="Basic and acidic residues" evidence="1">
    <location>
        <begin position="831"/>
        <end position="842"/>
    </location>
</feature>
<dbReference type="SUPFAM" id="SSF48425">
    <property type="entry name" value="Sec7 domain"/>
    <property type="match status" value="1"/>
</dbReference>
<feature type="compositionally biased region" description="Low complexity" evidence="1">
    <location>
        <begin position="715"/>
        <end position="746"/>
    </location>
</feature>
<accession>A8N5V3</accession>
<keyword evidence="4" id="KW-1185">Reference proteome</keyword>
<dbReference type="InterPro" id="IPR000904">
    <property type="entry name" value="Sec7_dom"/>
</dbReference>
<feature type="compositionally biased region" description="Basic residues" evidence="1">
    <location>
        <begin position="1633"/>
        <end position="1643"/>
    </location>
</feature>
<proteinExistence type="predicted"/>
<dbReference type="Gene3D" id="1.10.220.20">
    <property type="match status" value="1"/>
</dbReference>
<feature type="compositionally biased region" description="Low complexity" evidence="1">
    <location>
        <begin position="1092"/>
        <end position="1105"/>
    </location>
</feature>
<dbReference type="VEuPathDB" id="FungiDB:CC1G_01884"/>
<feature type="compositionally biased region" description="Polar residues" evidence="1">
    <location>
        <begin position="85"/>
        <end position="94"/>
    </location>
</feature>
<feature type="region of interest" description="Disordered" evidence="1">
    <location>
        <begin position="299"/>
        <end position="556"/>
    </location>
</feature>
<dbReference type="GO" id="GO:0005085">
    <property type="term" value="F:guanyl-nucleotide exchange factor activity"/>
    <property type="evidence" value="ECO:0007669"/>
    <property type="project" value="InterPro"/>
</dbReference>
<feature type="compositionally biased region" description="Polar residues" evidence="1">
    <location>
        <begin position="1656"/>
        <end position="1671"/>
    </location>
</feature>
<feature type="compositionally biased region" description="Polar residues" evidence="1">
    <location>
        <begin position="1082"/>
        <end position="1091"/>
    </location>
</feature>
<feature type="compositionally biased region" description="Basic and acidic residues" evidence="1">
    <location>
        <begin position="95"/>
        <end position="107"/>
    </location>
</feature>
<dbReference type="Pfam" id="PF01369">
    <property type="entry name" value="Sec7"/>
    <property type="match status" value="1"/>
</dbReference>
<dbReference type="RefSeq" id="XP_001830248.2">
    <property type="nucleotide sequence ID" value="XM_001830196.2"/>
</dbReference>
<feature type="compositionally biased region" description="Acidic residues" evidence="1">
    <location>
        <begin position="581"/>
        <end position="606"/>
    </location>
</feature>
<evidence type="ECO:0000313" key="4">
    <source>
        <dbReference type="Proteomes" id="UP000001861"/>
    </source>
</evidence>
<reference evidence="3 4" key="1">
    <citation type="journal article" date="2010" name="Proc. Natl. Acad. Sci. U.S.A.">
        <title>Insights into evolution of multicellular fungi from the assembled chromosomes of the mushroom Coprinopsis cinerea (Coprinus cinereus).</title>
        <authorList>
            <person name="Stajich J.E."/>
            <person name="Wilke S.K."/>
            <person name="Ahren D."/>
            <person name="Au C.H."/>
            <person name="Birren B.W."/>
            <person name="Borodovsky M."/>
            <person name="Burns C."/>
            <person name="Canback B."/>
            <person name="Casselton L.A."/>
            <person name="Cheng C.K."/>
            <person name="Deng J."/>
            <person name="Dietrich F.S."/>
            <person name="Fargo D.C."/>
            <person name="Farman M.L."/>
            <person name="Gathman A.C."/>
            <person name="Goldberg J."/>
            <person name="Guigo R."/>
            <person name="Hoegger P.J."/>
            <person name="Hooker J.B."/>
            <person name="Huggins A."/>
            <person name="James T.Y."/>
            <person name="Kamada T."/>
            <person name="Kilaru S."/>
            <person name="Kodira C."/>
            <person name="Kues U."/>
            <person name="Kupfer D."/>
            <person name="Kwan H.S."/>
            <person name="Lomsadze A."/>
            <person name="Li W."/>
            <person name="Lilly W.W."/>
            <person name="Ma L.J."/>
            <person name="Mackey A.J."/>
            <person name="Manning G."/>
            <person name="Martin F."/>
            <person name="Muraguchi H."/>
            <person name="Natvig D.O."/>
            <person name="Palmerini H."/>
            <person name="Ramesh M.A."/>
            <person name="Rehmeyer C.J."/>
            <person name="Roe B.A."/>
            <person name="Shenoy N."/>
            <person name="Stanke M."/>
            <person name="Ter-Hovhannisyan V."/>
            <person name="Tunlid A."/>
            <person name="Velagapudi R."/>
            <person name="Vision T.J."/>
            <person name="Zeng Q."/>
            <person name="Zolan M.E."/>
            <person name="Pukkila P.J."/>
        </authorList>
    </citation>
    <scope>NUCLEOTIDE SEQUENCE [LARGE SCALE GENOMIC DNA]</scope>
    <source>
        <strain evidence="4">Okayama-7 / 130 / ATCC MYA-4618 / FGSC 9003</strain>
    </source>
</reference>
<protein>
    <recommendedName>
        <fullName evidence="2">SEC7 domain-containing protein</fullName>
    </recommendedName>
</protein>
<dbReference type="OMA" id="IIMWRSG"/>
<dbReference type="GO" id="GO:0032012">
    <property type="term" value="P:regulation of ARF protein signal transduction"/>
    <property type="evidence" value="ECO:0007669"/>
    <property type="project" value="InterPro"/>
</dbReference>
<feature type="domain" description="SEC7" evidence="2">
    <location>
        <begin position="1233"/>
        <end position="1410"/>
    </location>
</feature>
<name>A8N5V3_COPC7</name>
<feature type="compositionally biased region" description="Basic and acidic residues" evidence="1">
    <location>
        <begin position="1"/>
        <end position="14"/>
    </location>
</feature>
<dbReference type="HOGENOM" id="CLU_001294_0_0_1"/>
<dbReference type="InParanoid" id="A8N5V3"/>
<feature type="compositionally biased region" description="Low complexity" evidence="1">
    <location>
        <begin position="15"/>
        <end position="29"/>
    </location>
</feature>
<dbReference type="InterPro" id="IPR035999">
    <property type="entry name" value="Sec7_dom_sf"/>
</dbReference>
<evidence type="ECO:0000256" key="1">
    <source>
        <dbReference type="SAM" id="MobiDB-lite"/>
    </source>
</evidence>
<feature type="compositionally biased region" description="Pro residues" evidence="1">
    <location>
        <begin position="170"/>
        <end position="194"/>
    </location>
</feature>
<feature type="compositionally biased region" description="Polar residues" evidence="1">
    <location>
        <begin position="371"/>
        <end position="406"/>
    </location>
</feature>
<feature type="region of interest" description="Disordered" evidence="1">
    <location>
        <begin position="991"/>
        <end position="1105"/>
    </location>
</feature>
<feature type="compositionally biased region" description="Low complexity" evidence="1">
    <location>
        <begin position="336"/>
        <end position="356"/>
    </location>
</feature>
<feature type="region of interest" description="Disordered" evidence="1">
    <location>
        <begin position="571"/>
        <end position="631"/>
    </location>
</feature>
<dbReference type="Gene3D" id="1.10.1000.11">
    <property type="entry name" value="Arf Nucleotide-binding Site Opener,domain 2"/>
    <property type="match status" value="1"/>
</dbReference>
<feature type="compositionally biased region" description="Pro residues" evidence="1">
    <location>
        <begin position="261"/>
        <end position="270"/>
    </location>
</feature>
<sequence length="1719" mass="189265">MADQDSVSREEQRAQRAVAVAKLKRAASLPRMKDGRRPPMHSESVSEGEKGIPPTPTPPLNGPDKLTPEPQDDATPEAHSPEPNPQSDQQQSFSEDTKQDDAEHHPDAQVAELETEADAELEDRSLSPGPTRSRRRRSRSRSRGSKDFKGKNRGAPSPTPHIAGDSSPDEAPPMPITLPILPPIFTPIPSPFGLPPARFMPSPDPSMFYPGPSAPPTPLPLPSLQELQKNLVRSNSAGNTAASRRLALAKLTGGADTYEPSPSPTPPPLPGNRLARNNTVAGGERIAARQLMLGRLAGRVAKETDNEQQASGEERCAPSPTPNHRRRKRRSHRRSSSAAANPAVSDSDPASTASSTPLPPNVYHSPPGYLQQLQQLRAQSTTPNQASSSRNQSSEHITYVQTSQQKSEVEPEPHEHRRRSVLVEDDEEEDDRFQQIPRSRTPAFTPPPHRASPRIHIIRPMHSSDSPASHSSDSVPGVNGAASSSTVPLFLGRGSPARHERFPSSPFTTPLKEKQPLSDDDEEQVLYPADTLRPRTPASTSVPIADSRPRTPYGADRDAFDREISWVASPVPQINLPIDDHDAEDDDEDYEEEGAEVPVQDEDYDEPPLSPTSANDFTQSRVYDEASPRVSASTTSIVIESEASADIHHSAPSHFPAIPLSQAASYSQNGERSPLNGEAYAADWEDRLLSRASSTKPSVEGSSPSTWEKVKNTFSRSTSSAGRRSRSNSIVNRERNSSVSRESGVSLTSGGKGERSESFTPPHHHHHHHQQQSQQPAAPPLMQSPSASASILSLAPHHAHMRGNPSPIPPVSDADRSKYQNDKLFPFPGMKKLEEQRRDRARGAFPTASASTPDVTMLAGGDEAPTPLSVQSFSSTPQTPEERKLSHQASDTRLNVKSGPDRLAASPKRQEYIDLIPLNASTSSSSSKPKLPMTFTDVKQWLSKNKGKKASVSNIAPPAPVTFSPSLESQFSTESGRQLKASLNDILQANINPSESTSDYERTPTNGQPSRGQTVNILDFRNNGRETPATSGAPTDTERTPKAKKILPLTLTSSSDSRYQAFQDTPTELSKPDRYMSPTPDPTSSLSEFPAQSTSESSSTSSQYSLGPTAQALALLQRLDDTLARGPVPVDEVPRKLLFSSPVLQVVNPNTVKDRFLFLFTDILIIAKPLIRDHGTLMETPSIIPTDRRYIVKSVVRFRDLRFCQDRVEPLPKAASPLASTRSPLLRQFVADFTHEPEQAITDLFSKSKIHDDSLLIGQVLFKTQELNRKILGEYLCKRTSKSILKAFLDNFGFTGLRIDVALRVFLHSIHIPQIHGVLEYLLDSFAGRWYEANAKSVAYDRDMAVRLVRAIGQLNELLHGAITDEVGPTGPVRRNITMKDFYDAFRRYDPRRLVSDELLEDVYSSIRHEQLSQARSQATPGIAITFKRPLPTRLTYKIQSDPIIIRLPQPDPSLTLQLFGQDLVFEPPVLNFAKSPEASFRVTGTSLGSKSLVICRSGPNAIKYAGIPLTYTIPVERAFMRNTFQIAFLNHKKVKRRYMFSVDDHLLRHQWAQSIRQQIEKSLATSPPGSENPIPGASDFMRAADEVSFKVLQETLIGQSPASLLQHGQNGHGASSQQHLSVEKDLSYNSPSHRRSKSRSKLYPRQGAGRFEFDLSTSHRYNTSQDSNETTEAEGPFDQYGKIEEKTWTSREIELQCQQNSLIPAVLSYLQSQSVTGP</sequence>
<feature type="region of interest" description="Disordered" evidence="1">
    <location>
        <begin position="691"/>
        <end position="908"/>
    </location>
</feature>
<dbReference type="EMBL" id="AACS02000003">
    <property type="protein sequence ID" value="EAU91395.2"/>
    <property type="molecule type" value="Genomic_DNA"/>
</dbReference>
<feature type="compositionally biased region" description="Polar residues" evidence="1">
    <location>
        <begin position="991"/>
        <end position="1016"/>
    </location>
</feature>
<feature type="compositionally biased region" description="Polar residues" evidence="1">
    <location>
        <begin position="868"/>
        <end position="879"/>
    </location>
</feature>
<feature type="compositionally biased region" description="Basic residues" evidence="1">
    <location>
        <begin position="323"/>
        <end position="335"/>
    </location>
</feature>
<feature type="compositionally biased region" description="Pro residues" evidence="1">
    <location>
        <begin position="212"/>
        <end position="221"/>
    </location>
</feature>
<feature type="compositionally biased region" description="Low complexity" evidence="1">
    <location>
        <begin position="463"/>
        <end position="474"/>
    </location>
</feature>
<evidence type="ECO:0000259" key="2">
    <source>
        <dbReference type="PROSITE" id="PS50190"/>
    </source>
</evidence>
<organism evidence="3 4">
    <name type="scientific">Coprinopsis cinerea (strain Okayama-7 / 130 / ATCC MYA-4618 / FGSC 9003)</name>
    <name type="common">Inky cap fungus</name>
    <name type="synonym">Hormographiella aspergillata</name>
    <dbReference type="NCBI Taxonomy" id="240176"/>
    <lineage>
        <taxon>Eukaryota</taxon>
        <taxon>Fungi</taxon>
        <taxon>Dikarya</taxon>
        <taxon>Basidiomycota</taxon>
        <taxon>Agaricomycotina</taxon>
        <taxon>Agaricomycetes</taxon>
        <taxon>Agaricomycetidae</taxon>
        <taxon>Agaricales</taxon>
        <taxon>Agaricineae</taxon>
        <taxon>Psathyrellaceae</taxon>
        <taxon>Coprinopsis</taxon>
    </lineage>
</organism>
<dbReference type="PROSITE" id="PS50190">
    <property type="entry name" value="SEC7"/>
    <property type="match status" value="1"/>
</dbReference>
<feature type="region of interest" description="Disordered" evidence="1">
    <location>
        <begin position="946"/>
        <end position="976"/>
    </location>
</feature>
<feature type="compositionally biased region" description="Polar residues" evidence="1">
    <location>
        <begin position="611"/>
        <end position="621"/>
    </location>
</feature>
<dbReference type="STRING" id="240176.A8N5V3"/>
<feature type="compositionally biased region" description="Polar residues" evidence="1">
    <location>
        <begin position="963"/>
        <end position="976"/>
    </location>
</feature>
<feature type="compositionally biased region" description="Polar residues" evidence="1">
    <location>
        <begin position="1050"/>
        <end position="1068"/>
    </location>
</feature>
<feature type="compositionally biased region" description="Low complexity" evidence="1">
    <location>
        <begin position="771"/>
        <end position="796"/>
    </location>
</feature>
<evidence type="ECO:0000313" key="3">
    <source>
        <dbReference type="EMBL" id="EAU91395.2"/>
    </source>
</evidence>
<feature type="compositionally biased region" description="Polar residues" evidence="1">
    <location>
        <begin position="225"/>
        <end position="242"/>
    </location>
</feature>
<dbReference type="OrthoDB" id="430364at2759"/>
<feature type="region of interest" description="Disordered" evidence="1">
    <location>
        <begin position="1"/>
        <end position="283"/>
    </location>
</feature>
<feature type="compositionally biased region" description="Polar residues" evidence="1">
    <location>
        <begin position="691"/>
        <end position="706"/>
    </location>
</feature>
<dbReference type="SUPFAM" id="SSF50729">
    <property type="entry name" value="PH domain-like"/>
    <property type="match status" value="1"/>
</dbReference>
<dbReference type="SMART" id="SM00222">
    <property type="entry name" value="Sec7"/>
    <property type="match status" value="1"/>
</dbReference>
<dbReference type="KEGG" id="cci:CC1G_01884"/>
<dbReference type="eggNOG" id="KOG0928">
    <property type="taxonomic scope" value="Eukaryota"/>
</dbReference>
<dbReference type="Proteomes" id="UP000001861">
    <property type="component" value="Unassembled WGS sequence"/>
</dbReference>
<comment type="caution">
    <text evidence="3">The sequence shown here is derived from an EMBL/GenBank/DDBJ whole genome shotgun (WGS) entry which is preliminary data.</text>
</comment>
<dbReference type="InterPro" id="IPR023394">
    <property type="entry name" value="Sec7_C_sf"/>
</dbReference>
<feature type="compositionally biased region" description="Basic residues" evidence="1">
    <location>
        <begin position="132"/>
        <end position="143"/>
    </location>
</feature>
<feature type="region of interest" description="Disordered" evidence="1">
    <location>
        <begin position="1627"/>
        <end position="1678"/>
    </location>
</feature>
<gene>
    <name evidence="3" type="ORF">CC1G_01884</name>
</gene>
<dbReference type="GeneID" id="6006686"/>